<dbReference type="OrthoDB" id="3763466at2759"/>
<keyword evidence="2" id="KW-1185">Reference proteome</keyword>
<organism evidence="1">
    <name type="scientific">Mytilinidion resinicola</name>
    <dbReference type="NCBI Taxonomy" id="574789"/>
    <lineage>
        <taxon>Eukaryota</taxon>
        <taxon>Fungi</taxon>
        <taxon>Dikarya</taxon>
        <taxon>Ascomycota</taxon>
        <taxon>Pezizomycotina</taxon>
        <taxon>Dothideomycetes</taxon>
        <taxon>Pleosporomycetidae</taxon>
        <taxon>Mytilinidiales</taxon>
        <taxon>Mytilinidiaceae</taxon>
        <taxon>Mytilinidion</taxon>
    </lineage>
</organism>
<reference evidence="1 3" key="1">
    <citation type="journal article" date="2020" name="Stud. Mycol.">
        <title>101 Dothideomycetes genomes: a test case for predicting lifestyles and emergence of pathogens.</title>
        <authorList>
            <person name="Haridas S."/>
            <person name="Albert R."/>
            <person name="Binder M."/>
            <person name="Bloem J."/>
            <person name="Labutti K."/>
            <person name="Salamov A."/>
            <person name="Andreopoulos B."/>
            <person name="Baker S."/>
            <person name="Barry K."/>
            <person name="Bills G."/>
            <person name="Bluhm B."/>
            <person name="Cannon C."/>
            <person name="Castanera R."/>
            <person name="Culley D."/>
            <person name="Daum C."/>
            <person name="Ezra D."/>
            <person name="Gonzalez J."/>
            <person name="Henrissat B."/>
            <person name="Kuo A."/>
            <person name="Liang C."/>
            <person name="Lipzen A."/>
            <person name="Lutzoni F."/>
            <person name="Magnuson J."/>
            <person name="Mondo S."/>
            <person name="Nolan M."/>
            <person name="Ohm R."/>
            <person name="Pangilinan J."/>
            <person name="Park H.-J."/>
            <person name="Ramirez L."/>
            <person name="Alfaro M."/>
            <person name="Sun H."/>
            <person name="Tritt A."/>
            <person name="Yoshinaga Y."/>
            <person name="Zwiers L.-H."/>
            <person name="Turgeon B."/>
            <person name="Goodwin S."/>
            <person name="Spatafora J."/>
            <person name="Crous P."/>
            <person name="Grigoriev I."/>
        </authorList>
    </citation>
    <scope>NUCLEOTIDE SEQUENCE</scope>
    <source>
        <strain evidence="1 3">CBS 304.34</strain>
    </source>
</reference>
<name>A0A6A6Z0T3_9PEZI</name>
<dbReference type="EMBL" id="MU003695">
    <property type="protein sequence ID" value="KAF2814329.1"/>
    <property type="molecule type" value="Genomic_DNA"/>
</dbReference>
<dbReference type="AlphaFoldDB" id="A0A6A6Z0T3"/>
<reference evidence="3" key="3">
    <citation type="submission" date="2025-04" db="UniProtKB">
        <authorList>
            <consortium name="RefSeq"/>
        </authorList>
    </citation>
    <scope>IDENTIFICATION</scope>
    <source>
        <strain evidence="3">CBS 304.34</strain>
    </source>
</reference>
<evidence type="ECO:0000313" key="1">
    <source>
        <dbReference type="EMBL" id="KAF2814329.1"/>
    </source>
</evidence>
<reference evidence="3" key="2">
    <citation type="submission" date="2020-04" db="EMBL/GenBank/DDBJ databases">
        <authorList>
            <consortium name="NCBI Genome Project"/>
        </authorList>
    </citation>
    <scope>NUCLEOTIDE SEQUENCE</scope>
    <source>
        <strain evidence="3">CBS 304.34</strain>
    </source>
</reference>
<gene>
    <name evidence="1 3" type="ORF">BDZ99DRAFT_460007</name>
</gene>
<evidence type="ECO:0000313" key="2">
    <source>
        <dbReference type="Proteomes" id="UP000504636"/>
    </source>
</evidence>
<sequence>MLGRPRYLFAAYVGRDVATEALQKYYKEVTIKFKLDSTASIWGFLHQDVFALGVVPRTFVRRF</sequence>
<dbReference type="GeneID" id="54460184"/>
<evidence type="ECO:0000313" key="3">
    <source>
        <dbReference type="RefSeq" id="XP_033581293.1"/>
    </source>
</evidence>
<accession>A0A6A6Z0T3</accession>
<dbReference type="Proteomes" id="UP000504636">
    <property type="component" value="Unplaced"/>
</dbReference>
<proteinExistence type="predicted"/>
<protein>
    <submittedName>
        <fullName evidence="1 3">Uncharacterized protein</fullName>
    </submittedName>
</protein>
<dbReference type="RefSeq" id="XP_033581293.1">
    <property type="nucleotide sequence ID" value="XM_033719291.1"/>
</dbReference>